<keyword evidence="4" id="KW-1185">Reference proteome</keyword>
<proteinExistence type="evidence at transcript level"/>
<dbReference type="EMBL" id="SKCS01000450">
    <property type="protein sequence ID" value="TNN06786.1"/>
    <property type="molecule type" value="Genomic_DNA"/>
</dbReference>
<reference evidence="1" key="2">
    <citation type="journal article" date="2006" name="PLoS Pathog.">
        <title>New perspectives on host-parasite interplay by comparative transcriptomic and proteomic analyses of Schistosoma japonicum.</title>
        <authorList>
            <person name="Liu F."/>
            <person name="Lu J."/>
            <person name="Hu W."/>
            <person name="Wang S.Y."/>
            <person name="Cui S.J."/>
            <person name="Chi M."/>
            <person name="Yan Q."/>
            <person name="Wang X.R."/>
            <person name="Song H.D."/>
            <person name="Xu X.N."/>
            <person name="Wang J.J."/>
            <person name="Zhang X.L."/>
            <person name="Zhang X."/>
            <person name="Wang Z.Q."/>
            <person name="Xue C.L."/>
            <person name="Brindley P.J."/>
            <person name="McManus D.P."/>
            <person name="Yang P.Y."/>
            <person name="Feng Z."/>
            <person name="Chen Z."/>
            <person name="Han Z.G."/>
        </authorList>
    </citation>
    <scope>NUCLEOTIDE SEQUENCE</scope>
</reference>
<dbReference type="OrthoDB" id="416729at2759"/>
<reference evidence="3 4" key="5">
    <citation type="submission" date="2019-03" db="EMBL/GenBank/DDBJ databases">
        <title>An improved genome assembly of the fluke Schistosoma japonicum.</title>
        <authorList>
            <person name="Hu W."/>
            <person name="Luo F."/>
            <person name="Yin M."/>
            <person name="Mo X."/>
            <person name="Sun C."/>
            <person name="Wu Q."/>
            <person name="Zhu B."/>
            <person name="Xiang M."/>
            <person name="Wang J."/>
            <person name="Wang Y."/>
            <person name="Zhang T."/>
            <person name="Xu B."/>
            <person name="Zheng H."/>
            <person name="Feng Z."/>
        </authorList>
    </citation>
    <scope>NUCLEOTIDE SEQUENCE [LARGE SCALE GENOMIC DNA]</scope>
    <source>
        <strain evidence="3">HuSjv2</strain>
        <tissue evidence="3">Worms</tissue>
    </source>
</reference>
<dbReference type="EMBL" id="SKCS01000450">
    <property type="protein sequence ID" value="TNN06787.1"/>
    <property type="molecule type" value="Genomic_DNA"/>
</dbReference>
<evidence type="ECO:0000313" key="4">
    <source>
        <dbReference type="Proteomes" id="UP000311919"/>
    </source>
</evidence>
<reference evidence="2" key="4">
    <citation type="submission" date="2009-03" db="EMBL/GenBank/DDBJ databases">
        <authorList>
            <person name="Gang L."/>
        </authorList>
    </citation>
    <scope>NUCLEOTIDE SEQUENCE</scope>
    <source>
        <strain evidence="2">Anhui</strain>
    </source>
</reference>
<dbReference type="EMBL" id="AY814054">
    <property type="protein sequence ID" value="AAW25786.1"/>
    <property type="molecule type" value="mRNA"/>
</dbReference>
<reference evidence="1" key="1">
    <citation type="submission" date="2004-11" db="EMBL/GenBank/DDBJ databases">
        <title>The full-length cDNA sequences of Schistosoma japonicum genes.</title>
        <authorList>
            <person name="Han Z."/>
        </authorList>
    </citation>
    <scope>NUCLEOTIDE SEQUENCE</scope>
</reference>
<gene>
    <name evidence="3" type="ORF">EWB00_008173</name>
</gene>
<dbReference type="AlphaFoldDB" id="Q5DEH0"/>
<protein>
    <submittedName>
        <fullName evidence="1">SJCHGC04524 protein</fullName>
    </submittedName>
</protein>
<name>Q5DEH0_SCHJA</name>
<dbReference type="Gene3D" id="3.30.110.20">
    <property type="entry name" value="Alba-like domain"/>
    <property type="match status" value="1"/>
</dbReference>
<accession>Q5DEH0</accession>
<dbReference type="GO" id="GO:0003676">
    <property type="term" value="F:nucleic acid binding"/>
    <property type="evidence" value="ECO:0007669"/>
    <property type="project" value="InterPro"/>
</dbReference>
<reference evidence="2" key="3">
    <citation type="journal article" date="2009" name="Nature">
        <title>The Schistosoma japonicum genome reveals features of host-parasite interplay.</title>
        <authorList>
            <person name="Liu F."/>
            <person name="Zhou Y."/>
            <person name="Wang Z.Q."/>
            <person name="Lu G."/>
            <person name="Zheng H."/>
            <person name="Brindley P.J."/>
            <person name="McManus D.P."/>
            <person name="Blair D."/>
            <person name="Zhang Q.H."/>
            <person name="Zhong Y."/>
            <person name="Wang S."/>
            <person name="Han Z.G."/>
            <person name="Chen Z."/>
        </authorList>
    </citation>
    <scope>NUCLEOTIDE SEQUENCE</scope>
    <source>
        <strain evidence="2">Anhui</strain>
    </source>
</reference>
<organism evidence="1">
    <name type="scientific">Schistosoma japonicum</name>
    <name type="common">Blood fluke</name>
    <dbReference type="NCBI Taxonomy" id="6182"/>
    <lineage>
        <taxon>Eukaryota</taxon>
        <taxon>Metazoa</taxon>
        <taxon>Spiralia</taxon>
        <taxon>Lophotrochozoa</taxon>
        <taxon>Platyhelminthes</taxon>
        <taxon>Trematoda</taxon>
        <taxon>Digenea</taxon>
        <taxon>Strigeidida</taxon>
        <taxon>Schistosomatoidea</taxon>
        <taxon>Schistosomatidae</taxon>
        <taxon>Schistosoma</taxon>
    </lineage>
</organism>
<dbReference type="Proteomes" id="UP000311919">
    <property type="component" value="Unassembled WGS sequence"/>
</dbReference>
<dbReference type="EMBL" id="FN314173">
    <property type="protein sequence ID" value="CAX69906.1"/>
    <property type="molecule type" value="mRNA"/>
</dbReference>
<dbReference type="InterPro" id="IPR036882">
    <property type="entry name" value="Alba-like_dom_sf"/>
</dbReference>
<evidence type="ECO:0000313" key="1">
    <source>
        <dbReference type="EMBL" id="AAW25786.1"/>
    </source>
</evidence>
<evidence type="ECO:0000313" key="2">
    <source>
        <dbReference type="EMBL" id="CAX69906.1"/>
    </source>
</evidence>
<sequence>MSVSKDNECPSNGSVWEVTDLLAKDAVICETPCIYTSSSGYRHIFISTKSGFMSQTLYISRYVDRLLHEYHSSSQFGPAKPSEFWIHGIGPLAIMRIAELTLHLNHRMYPGHLKISTYTSSCSTKKHIISQVENERVNVREEKRIKGAIHVHFRLVATRDTKRSSEIL</sequence>
<evidence type="ECO:0000313" key="3">
    <source>
        <dbReference type="EMBL" id="TNN06786.1"/>
    </source>
</evidence>